<organism evidence="10 11">
    <name type="scientific">Esox lucius</name>
    <name type="common">Northern pike</name>
    <dbReference type="NCBI Taxonomy" id="8010"/>
    <lineage>
        <taxon>Eukaryota</taxon>
        <taxon>Metazoa</taxon>
        <taxon>Chordata</taxon>
        <taxon>Craniata</taxon>
        <taxon>Vertebrata</taxon>
        <taxon>Euteleostomi</taxon>
        <taxon>Actinopterygii</taxon>
        <taxon>Neopterygii</taxon>
        <taxon>Teleostei</taxon>
        <taxon>Protacanthopterygii</taxon>
        <taxon>Esociformes</taxon>
        <taxon>Esocidae</taxon>
        <taxon>Esox</taxon>
    </lineage>
</organism>
<evidence type="ECO:0000313" key="10">
    <source>
        <dbReference type="Ensembl" id="ENSELUP00000087923.1"/>
    </source>
</evidence>
<dbReference type="PANTHER" id="PTHR16514:SF4">
    <property type="entry name" value="LOW-DENSITY LIPOPROTEIN RECEPTOR CLASS A DOMAIN-CONTAINING PROTEIN 4"/>
    <property type="match status" value="1"/>
</dbReference>
<dbReference type="GO" id="GO:0030512">
    <property type="term" value="P:negative regulation of transforming growth factor beta receptor signaling pathway"/>
    <property type="evidence" value="ECO:0007669"/>
    <property type="project" value="InterPro"/>
</dbReference>
<keyword evidence="5" id="KW-0967">Endosome</keyword>
<keyword evidence="11" id="KW-1185">Reference proteome</keyword>
<keyword evidence="3 9" id="KW-0812">Transmembrane</keyword>
<dbReference type="CTD" id="562665"/>
<feature type="transmembrane region" description="Helical" evidence="9">
    <location>
        <begin position="38"/>
        <end position="61"/>
    </location>
</feature>
<evidence type="ECO:0000256" key="7">
    <source>
        <dbReference type="ARBA" id="ARBA00023136"/>
    </source>
</evidence>
<evidence type="ECO:0000313" key="11">
    <source>
        <dbReference type="Proteomes" id="UP000265140"/>
    </source>
</evidence>
<protein>
    <submittedName>
        <fullName evidence="10">Low density lipoprotein receptor class A domain containing 4</fullName>
    </submittedName>
</protein>
<reference evidence="10" key="3">
    <citation type="submission" date="2025-09" db="UniProtKB">
        <authorList>
            <consortium name="Ensembl"/>
        </authorList>
    </citation>
    <scope>IDENTIFICATION</scope>
</reference>
<comment type="similarity">
    <text evidence="2">Belongs to the PMEPA1 family.</text>
</comment>
<keyword evidence="7 9" id="KW-0472">Membrane</keyword>
<evidence type="ECO:0000256" key="8">
    <source>
        <dbReference type="SAM" id="MobiDB-lite"/>
    </source>
</evidence>
<evidence type="ECO:0000256" key="3">
    <source>
        <dbReference type="ARBA" id="ARBA00022692"/>
    </source>
</evidence>
<dbReference type="GeneID" id="105030544"/>
<evidence type="ECO:0000256" key="9">
    <source>
        <dbReference type="SAM" id="Phobius"/>
    </source>
</evidence>
<dbReference type="GO" id="GO:0031901">
    <property type="term" value="C:early endosome membrane"/>
    <property type="evidence" value="ECO:0007669"/>
    <property type="project" value="UniProtKB-SubCell"/>
</dbReference>
<reference evidence="10 11" key="1">
    <citation type="submission" date="2020-02" db="EMBL/GenBank/DDBJ databases">
        <title>Esox lucius (northern pike) genome, fEsoLuc1, primary haplotype.</title>
        <authorList>
            <person name="Myers G."/>
            <person name="Karagic N."/>
            <person name="Meyer A."/>
            <person name="Pippel M."/>
            <person name="Reichard M."/>
            <person name="Winkler S."/>
            <person name="Tracey A."/>
            <person name="Sims Y."/>
            <person name="Howe K."/>
            <person name="Rhie A."/>
            <person name="Formenti G."/>
            <person name="Durbin R."/>
            <person name="Fedrigo O."/>
            <person name="Jarvis E.D."/>
        </authorList>
    </citation>
    <scope>NUCLEOTIDE SEQUENCE [LARGE SCALE GENOMIC DNA]</scope>
</reference>
<dbReference type="AlphaFoldDB" id="A0AAY5KFQ6"/>
<dbReference type="PANTHER" id="PTHR16514">
    <property type="entry name" value="LOW DENSITY LIPOPROTEIN RECEPTOR CLASS A DOMAIN-CONTAINING 4A"/>
    <property type="match status" value="1"/>
</dbReference>
<evidence type="ECO:0000256" key="2">
    <source>
        <dbReference type="ARBA" id="ARBA00009908"/>
    </source>
</evidence>
<dbReference type="Proteomes" id="UP000265140">
    <property type="component" value="Chromosome 10"/>
</dbReference>
<sequence>MQNITVQGSSINSNSNVICSCNCTGSQSQGMDISELEFVQIAVIMVVMTVVVVVICLLNHYKLSALAFFSRRTNSHTQDGQQDQNNTQLDGCVWPSDCLVTEQETPEVMYRPRLNQERFNPPSFMQRERFSRFQPTYPYLQQDIDLPPTICLSDGEELPPYQGPCALQLRDPEQQLELSRASIRAPPNRTIFHSDLMDVYVQGGAPRPPSSNSGVSAVRRMDGSPPTYSEVMGHYPGSSAFQNQYSNNESLDQQIKDRTVTDIERDRHSYNKSTSTTGSSGSGGVKEVKDNVSDKVKEKEKDRDGLRVKPV</sequence>
<feature type="compositionally biased region" description="Basic and acidic residues" evidence="8">
    <location>
        <begin position="260"/>
        <end position="269"/>
    </location>
</feature>
<feature type="compositionally biased region" description="Basic and acidic residues" evidence="8">
    <location>
        <begin position="286"/>
        <end position="311"/>
    </location>
</feature>
<feature type="region of interest" description="Disordered" evidence="8">
    <location>
        <begin position="260"/>
        <end position="311"/>
    </location>
</feature>
<evidence type="ECO:0000256" key="6">
    <source>
        <dbReference type="ARBA" id="ARBA00022989"/>
    </source>
</evidence>
<name>A0AAY5KFQ6_ESOLU</name>
<evidence type="ECO:0000256" key="4">
    <source>
        <dbReference type="ARBA" id="ARBA00022700"/>
    </source>
</evidence>
<comment type="subcellular location">
    <subcellularLocation>
        <location evidence="1">Early endosome membrane</location>
        <topology evidence="1">Single-pass membrane protein</topology>
    </subcellularLocation>
</comment>
<dbReference type="GO" id="GO:0070412">
    <property type="term" value="F:R-SMAD binding"/>
    <property type="evidence" value="ECO:0007669"/>
    <property type="project" value="InterPro"/>
</dbReference>
<dbReference type="RefSeq" id="XP_012990878.1">
    <property type="nucleotide sequence ID" value="XM_013135424.2"/>
</dbReference>
<feature type="region of interest" description="Disordered" evidence="8">
    <location>
        <begin position="204"/>
        <end position="244"/>
    </location>
</feature>
<dbReference type="Ensembl" id="ENSELUT00000108017.1">
    <property type="protein sequence ID" value="ENSELUP00000087923.1"/>
    <property type="gene ID" value="ENSELUG00000041554.1"/>
</dbReference>
<proteinExistence type="inferred from homology"/>
<keyword evidence="4" id="KW-0734">Signal transduction inhibitor</keyword>
<evidence type="ECO:0000256" key="5">
    <source>
        <dbReference type="ARBA" id="ARBA00022753"/>
    </source>
</evidence>
<reference evidence="10" key="2">
    <citation type="submission" date="2025-08" db="UniProtKB">
        <authorList>
            <consortium name="Ensembl"/>
        </authorList>
    </citation>
    <scope>IDENTIFICATION</scope>
</reference>
<evidence type="ECO:0000256" key="1">
    <source>
        <dbReference type="ARBA" id="ARBA00004391"/>
    </source>
</evidence>
<dbReference type="GeneTree" id="ENSGT00390000000724"/>
<accession>A0AAY5KFQ6</accession>
<dbReference type="GO" id="GO:0000139">
    <property type="term" value="C:Golgi membrane"/>
    <property type="evidence" value="ECO:0007669"/>
    <property type="project" value="TreeGrafter"/>
</dbReference>
<dbReference type="InterPro" id="IPR043445">
    <property type="entry name" value="TMEPAI/LRAD4"/>
</dbReference>
<keyword evidence="6 9" id="KW-1133">Transmembrane helix</keyword>